<organism evidence="2 3">
    <name type="scientific">Syntrophaceticus schinkii</name>
    <dbReference type="NCBI Taxonomy" id="499207"/>
    <lineage>
        <taxon>Bacteria</taxon>
        <taxon>Bacillati</taxon>
        <taxon>Bacillota</taxon>
        <taxon>Clostridia</taxon>
        <taxon>Thermoanaerobacterales</taxon>
        <taxon>Thermoanaerobacterales Family III. Incertae Sedis</taxon>
        <taxon>Syntrophaceticus</taxon>
    </lineage>
</organism>
<gene>
    <name evidence="2" type="ORF">SSCH_770007</name>
</gene>
<dbReference type="PANTHER" id="PTHR42924">
    <property type="entry name" value="EXONUCLEASE"/>
    <property type="match status" value="1"/>
</dbReference>
<dbReference type="Gene3D" id="3.20.20.140">
    <property type="entry name" value="Metal-dependent hydrolases"/>
    <property type="match status" value="1"/>
</dbReference>
<dbReference type="Proteomes" id="UP000046155">
    <property type="component" value="Unassembled WGS sequence"/>
</dbReference>
<proteinExistence type="predicted"/>
<dbReference type="NCBIfam" id="NF038032">
    <property type="entry name" value="CehA_McbA_metalo"/>
    <property type="match status" value="1"/>
</dbReference>
<dbReference type="CDD" id="cd07432">
    <property type="entry name" value="PHP_HisPPase"/>
    <property type="match status" value="1"/>
</dbReference>
<dbReference type="GO" id="GO:0004534">
    <property type="term" value="F:5'-3' RNA exonuclease activity"/>
    <property type="evidence" value="ECO:0007669"/>
    <property type="project" value="TreeGrafter"/>
</dbReference>
<dbReference type="RefSeq" id="WP_044666026.1">
    <property type="nucleotide sequence ID" value="NZ_CDRZ01000277.1"/>
</dbReference>
<dbReference type="PANTHER" id="PTHR42924:SF3">
    <property type="entry name" value="POLYMERASE_HISTIDINOL PHOSPHATASE N-TERMINAL DOMAIN-CONTAINING PROTEIN"/>
    <property type="match status" value="1"/>
</dbReference>
<reference evidence="3" key="1">
    <citation type="submission" date="2015-01" db="EMBL/GenBank/DDBJ databases">
        <authorList>
            <person name="Manzoor Shahid"/>
            <person name="Zubair Saima"/>
        </authorList>
    </citation>
    <scope>NUCLEOTIDE SEQUENCE [LARGE SCALE GENOMIC DNA]</scope>
    <source>
        <strain evidence="3">Sp3</strain>
    </source>
</reference>
<sequence length="467" mass="52701">MKGIKITIDSPDIIRWPETDFKVCVSICNTAEDRRGIFIKEISIQAGGVILGSTAVGRKLPSISEEYAVAQTLIEKPYYQKMKLWRFLNYSTCSFTFNIDLKAVKPDLCFEDSINLAAIVSVIKEGKEERLNVSREVVYSQSLQKLPGWVAGDPHVHTRFSDALPWCTVKRQALACKKAGFDWVIITDHDDLLDPVAYARERLQCRAAEKMFDIAVLLGEEVTTTGGDVLVYDAGCYISRWKGNSQKTGQELFDELRFSRGICFIAHPFRRDIFGDHRWKEWQVTGYTGLEILNGRCSELKALQAWDRLAWERGEEWRKIGEQRWVGIGGSDAHHLSGIGRKLTFVFTGGSTSHSSIIKALQSGYAVASNGPLVDFTVKGKHLGETVTLQQGERVFLVIRWPMGQKLDRLRVVMNGRTIHDLEVTPFENSTHSIKIHVTVQGPGFVRIEGMEGNRTAYTNPIFLELR</sequence>
<dbReference type="EMBL" id="CDRZ01000277">
    <property type="protein sequence ID" value="CEO90240.1"/>
    <property type="molecule type" value="Genomic_DNA"/>
</dbReference>
<keyword evidence="3" id="KW-1185">Reference proteome</keyword>
<name>A0A0B7MJQ7_9FIRM</name>
<feature type="domain" description="Polymerase/histidinol phosphatase N-terminal" evidence="1">
    <location>
        <begin position="152"/>
        <end position="226"/>
    </location>
</feature>
<evidence type="ECO:0000259" key="1">
    <source>
        <dbReference type="SMART" id="SM00481"/>
    </source>
</evidence>
<dbReference type="InterPro" id="IPR003141">
    <property type="entry name" value="Pol/His_phosphatase_N"/>
</dbReference>
<protein>
    <recommendedName>
        <fullName evidence="1">Polymerase/histidinol phosphatase N-terminal domain-containing protein</fullName>
    </recommendedName>
</protein>
<evidence type="ECO:0000313" key="3">
    <source>
        <dbReference type="Proteomes" id="UP000046155"/>
    </source>
</evidence>
<accession>A0A0B7MJQ7</accession>
<dbReference type="AlphaFoldDB" id="A0A0B7MJQ7"/>
<dbReference type="SMART" id="SM00481">
    <property type="entry name" value="POLIIIAc"/>
    <property type="match status" value="1"/>
</dbReference>
<dbReference type="SUPFAM" id="SSF89550">
    <property type="entry name" value="PHP domain-like"/>
    <property type="match status" value="1"/>
</dbReference>
<dbReference type="InterPro" id="IPR052018">
    <property type="entry name" value="PHP_domain"/>
</dbReference>
<dbReference type="InterPro" id="IPR016195">
    <property type="entry name" value="Pol/histidinol_Pase-like"/>
</dbReference>
<evidence type="ECO:0000313" key="2">
    <source>
        <dbReference type="EMBL" id="CEO90240.1"/>
    </source>
</evidence>
<dbReference type="GO" id="GO:0035312">
    <property type="term" value="F:5'-3' DNA exonuclease activity"/>
    <property type="evidence" value="ECO:0007669"/>
    <property type="project" value="TreeGrafter"/>
</dbReference>